<dbReference type="EMBL" id="CP033926">
    <property type="protein sequence ID" value="AZA99969.1"/>
    <property type="molecule type" value="Genomic_DNA"/>
</dbReference>
<evidence type="ECO:0008006" key="3">
    <source>
        <dbReference type="Google" id="ProtNLM"/>
    </source>
</evidence>
<evidence type="ECO:0000313" key="2">
    <source>
        <dbReference type="Proteomes" id="UP000279541"/>
    </source>
</evidence>
<protein>
    <recommendedName>
        <fullName evidence="3">DNA-directed RNA polymerase</fullName>
    </recommendedName>
</protein>
<sequence length="521" mass="62148">MPNFQQKQTNMQQYKSKKLNRKINVTAFYHKDFKWKVVLPTIIYNYLQDKLQEQPPFKGFKEDIALYYLSLIISVPARKKDKIYKYGYVPLFAQALKDKNYRYKEYFKYFLDIGILEYKEYSTSAKKSKSFRYNFSNIKFEGTECVNFQVFEISDVNFNKKLLKEDLFNDCFSSCPQLCTWFDEGLHIDFDRLCYDMQSEFCYNKYNLNYNVFNPILSRVYNYWYSALMLKEQCFRVSRKSDSDNRLHTNLTNMPSIFRPYLTYHDENIQSLDIKNSQPYFMVLVLENLENSNVRGIINKVFNNNSDMGIMMQKLQQITSSKAFQEEFSPLKNAVLTGQFYEFLMPLFPDIKPFKVVSDSDGELIEYYQHRFYNSSKKLIELCEFKSKRDLMKRLTLQILYTPLTRPSKEYMIFKLHFPLLCECIETFKATTDESDSFKLFPRLLQQVESDCVLDKISKELCEKYPQMPLWTIHDSFCTTQSWFPIMETAVKELFLSYSDGILPSFKCDAWCKDCECLKVA</sequence>
<accession>A0ABM7BL75</accession>
<gene>
    <name evidence="1" type="ORF">EG359_10195</name>
</gene>
<dbReference type="Proteomes" id="UP000279541">
    <property type="component" value="Chromosome"/>
</dbReference>
<evidence type="ECO:0000313" key="1">
    <source>
        <dbReference type="EMBL" id="AZA99969.1"/>
    </source>
</evidence>
<organism evidence="1 2">
    <name type="scientific">Chryseobacterium joostei</name>
    <dbReference type="NCBI Taxonomy" id="112234"/>
    <lineage>
        <taxon>Bacteria</taxon>
        <taxon>Pseudomonadati</taxon>
        <taxon>Bacteroidota</taxon>
        <taxon>Flavobacteriia</taxon>
        <taxon>Flavobacteriales</taxon>
        <taxon>Weeksellaceae</taxon>
        <taxon>Chryseobacterium group</taxon>
        <taxon>Chryseobacterium</taxon>
    </lineage>
</organism>
<keyword evidence="2" id="KW-1185">Reference proteome</keyword>
<proteinExistence type="predicted"/>
<reference evidence="1 2" key="1">
    <citation type="submission" date="2018-11" db="EMBL/GenBank/DDBJ databases">
        <title>Proposal to divide the Flavobacteriaceae and reorganize its genera based on Amino Acid Identity values calculated from whole genome sequences.</title>
        <authorList>
            <person name="Nicholson A.C."/>
            <person name="Gulvik C.A."/>
            <person name="Whitney A.M."/>
            <person name="Humrighouse B.W."/>
            <person name="Bell M."/>
            <person name="Holmes B."/>
            <person name="Steigerwalt A.G."/>
            <person name="Villarma A."/>
            <person name="Sheth M."/>
            <person name="Batra D."/>
            <person name="Pryor J."/>
            <person name="Bernardet J.-F."/>
            <person name="Hugo C."/>
            <person name="Kampfer P."/>
            <person name="Newman J."/>
            <person name="McQuiston J.R."/>
        </authorList>
    </citation>
    <scope>NUCLEOTIDE SEQUENCE [LARGE SCALE GENOMIC DNA]</scope>
    <source>
        <strain evidence="1 2">DSM 16927</strain>
    </source>
</reference>
<name>A0ABM7BL75_9FLAO</name>